<evidence type="ECO:0000313" key="10">
    <source>
        <dbReference type="EMBL" id="MBB5207695.1"/>
    </source>
</evidence>
<dbReference type="Proteomes" id="UP000521199">
    <property type="component" value="Unassembled WGS sequence"/>
</dbReference>
<comment type="function">
    <text evidence="1 7">RNaseP catalyzes the removal of the 5'-leader sequence from pre-tRNA to produce the mature 5'-terminus. It can also cleave other RNA substrates such as 4.5S RNA. The protein component plays an auxiliary but essential role in vivo by binding to the 5'-leader sequence and broadening the substrate specificity of the ribozyme.</text>
</comment>
<feature type="region of interest" description="Disordered" evidence="9">
    <location>
        <begin position="116"/>
        <end position="136"/>
    </location>
</feature>
<keyword evidence="2 7" id="KW-0819">tRNA processing</keyword>
<proteinExistence type="inferred from homology"/>
<dbReference type="RefSeq" id="WP_183960233.1">
    <property type="nucleotide sequence ID" value="NZ_JACHHP010000002.1"/>
</dbReference>
<dbReference type="GO" id="GO:0004526">
    <property type="term" value="F:ribonuclease P activity"/>
    <property type="evidence" value="ECO:0007669"/>
    <property type="project" value="UniProtKB-UniRule"/>
</dbReference>
<dbReference type="PANTHER" id="PTHR33992:SF1">
    <property type="entry name" value="RIBONUCLEASE P PROTEIN COMPONENT"/>
    <property type="match status" value="1"/>
</dbReference>
<dbReference type="InterPro" id="IPR020568">
    <property type="entry name" value="Ribosomal_Su5_D2-typ_SF"/>
</dbReference>
<dbReference type="EMBL" id="JACHHP010000002">
    <property type="protein sequence ID" value="MBB5207695.1"/>
    <property type="molecule type" value="Genomic_DNA"/>
</dbReference>
<evidence type="ECO:0000256" key="2">
    <source>
        <dbReference type="ARBA" id="ARBA00022694"/>
    </source>
</evidence>
<gene>
    <name evidence="7" type="primary">rnpA</name>
    <name evidence="10" type="ORF">HNQ52_001224</name>
</gene>
<dbReference type="GO" id="GO:0042781">
    <property type="term" value="F:3'-tRNA processing endoribonuclease activity"/>
    <property type="evidence" value="ECO:0007669"/>
    <property type="project" value="TreeGrafter"/>
</dbReference>
<dbReference type="InterPro" id="IPR020539">
    <property type="entry name" value="RNase_P_CS"/>
</dbReference>
<keyword evidence="5 7" id="KW-0378">Hydrolase</keyword>
<evidence type="ECO:0000313" key="11">
    <source>
        <dbReference type="Proteomes" id="UP000521199"/>
    </source>
</evidence>
<dbReference type="PANTHER" id="PTHR33992">
    <property type="entry name" value="RIBONUCLEASE P PROTEIN COMPONENT"/>
    <property type="match status" value="1"/>
</dbReference>
<dbReference type="Gene3D" id="3.30.230.10">
    <property type="match status" value="1"/>
</dbReference>
<reference evidence="10 11" key="1">
    <citation type="submission" date="2020-08" db="EMBL/GenBank/DDBJ databases">
        <title>Genomic Encyclopedia of Type Strains, Phase IV (KMG-IV): sequencing the most valuable type-strain genomes for metagenomic binning, comparative biology and taxonomic classification.</title>
        <authorList>
            <person name="Goeker M."/>
        </authorList>
    </citation>
    <scope>NUCLEOTIDE SEQUENCE [LARGE SCALE GENOMIC DNA]</scope>
    <source>
        <strain evidence="10 11">DSM 24163</strain>
    </source>
</reference>
<name>A0A7W8G1J1_9GAMM</name>
<keyword evidence="11" id="KW-1185">Reference proteome</keyword>
<comment type="catalytic activity">
    <reaction evidence="7">
        <text>Endonucleolytic cleavage of RNA, removing 5'-extranucleotides from tRNA precursor.</text>
        <dbReference type="EC" id="3.1.26.5"/>
    </reaction>
</comment>
<keyword evidence="6 7" id="KW-0694">RNA-binding</keyword>
<dbReference type="GO" id="GO:0001682">
    <property type="term" value="P:tRNA 5'-leader removal"/>
    <property type="evidence" value="ECO:0007669"/>
    <property type="project" value="UniProtKB-UniRule"/>
</dbReference>
<dbReference type="InterPro" id="IPR014721">
    <property type="entry name" value="Ribsml_uS5_D2-typ_fold_subgr"/>
</dbReference>
<organism evidence="10 11">
    <name type="scientific">Chiayiivirga flava</name>
    <dbReference type="NCBI Taxonomy" id="659595"/>
    <lineage>
        <taxon>Bacteria</taxon>
        <taxon>Pseudomonadati</taxon>
        <taxon>Pseudomonadota</taxon>
        <taxon>Gammaproteobacteria</taxon>
        <taxon>Lysobacterales</taxon>
        <taxon>Lysobacteraceae</taxon>
        <taxon>Chiayiivirga</taxon>
    </lineage>
</organism>
<dbReference type="InterPro" id="IPR000100">
    <property type="entry name" value="RNase_P"/>
</dbReference>
<dbReference type="NCBIfam" id="TIGR00188">
    <property type="entry name" value="rnpA"/>
    <property type="match status" value="1"/>
</dbReference>
<evidence type="ECO:0000256" key="8">
    <source>
        <dbReference type="NCBIfam" id="TIGR00188"/>
    </source>
</evidence>
<evidence type="ECO:0000256" key="1">
    <source>
        <dbReference type="ARBA" id="ARBA00002663"/>
    </source>
</evidence>
<comment type="similarity">
    <text evidence="7">Belongs to the RnpA family.</text>
</comment>
<keyword evidence="4 7" id="KW-0255">Endonuclease</keyword>
<sequence length="136" mass="15409">MPDVRFPRSARLRKLAEFKHCFAHGLRASGRYFRLVKSQRDTARLGSAISRKVDGRAVERNRIRRIVREWFRHRRAELPAADYFVNARPEARNVPAADLRRDLDALFRRSLALKPAPAPGTMADGVAPLPSPPADA</sequence>
<dbReference type="GO" id="GO:0030677">
    <property type="term" value="C:ribonuclease P complex"/>
    <property type="evidence" value="ECO:0007669"/>
    <property type="project" value="TreeGrafter"/>
</dbReference>
<dbReference type="SUPFAM" id="SSF54211">
    <property type="entry name" value="Ribosomal protein S5 domain 2-like"/>
    <property type="match status" value="1"/>
</dbReference>
<evidence type="ECO:0000256" key="7">
    <source>
        <dbReference type="HAMAP-Rule" id="MF_00227"/>
    </source>
</evidence>
<dbReference type="HAMAP" id="MF_00227">
    <property type="entry name" value="RNase_P"/>
    <property type="match status" value="1"/>
</dbReference>
<dbReference type="AlphaFoldDB" id="A0A7W8G1J1"/>
<dbReference type="Pfam" id="PF00825">
    <property type="entry name" value="Ribonuclease_P"/>
    <property type="match status" value="1"/>
</dbReference>
<dbReference type="EC" id="3.1.26.5" evidence="7 8"/>
<evidence type="ECO:0000256" key="9">
    <source>
        <dbReference type="SAM" id="MobiDB-lite"/>
    </source>
</evidence>
<keyword evidence="3 7" id="KW-0540">Nuclease</keyword>
<dbReference type="PROSITE" id="PS00648">
    <property type="entry name" value="RIBONUCLEASE_P"/>
    <property type="match status" value="1"/>
</dbReference>
<evidence type="ECO:0000256" key="3">
    <source>
        <dbReference type="ARBA" id="ARBA00022722"/>
    </source>
</evidence>
<comment type="caution">
    <text evidence="10">The sequence shown here is derived from an EMBL/GenBank/DDBJ whole genome shotgun (WGS) entry which is preliminary data.</text>
</comment>
<evidence type="ECO:0000256" key="5">
    <source>
        <dbReference type="ARBA" id="ARBA00022801"/>
    </source>
</evidence>
<dbReference type="GO" id="GO:0000049">
    <property type="term" value="F:tRNA binding"/>
    <property type="evidence" value="ECO:0007669"/>
    <property type="project" value="UniProtKB-UniRule"/>
</dbReference>
<comment type="subunit">
    <text evidence="7">Consists of a catalytic RNA component (M1 or rnpB) and a protein subunit.</text>
</comment>
<accession>A0A7W8G1J1</accession>
<evidence type="ECO:0000256" key="6">
    <source>
        <dbReference type="ARBA" id="ARBA00022884"/>
    </source>
</evidence>
<protein>
    <recommendedName>
        <fullName evidence="7 8">Ribonuclease P protein component</fullName>
        <shortName evidence="7">RNase P protein</shortName>
        <shortName evidence="7">RNaseP protein</shortName>
        <ecNumber evidence="7 8">3.1.26.5</ecNumber>
    </recommendedName>
    <alternativeName>
        <fullName evidence="7">Protein C5</fullName>
    </alternativeName>
</protein>
<evidence type="ECO:0000256" key="4">
    <source>
        <dbReference type="ARBA" id="ARBA00022759"/>
    </source>
</evidence>